<comment type="similarity">
    <text evidence="2">Belongs to the fatty acid desaturase type 1 family. AlkB subfamily.</text>
</comment>
<dbReference type="GO" id="GO:0006629">
    <property type="term" value="P:lipid metabolic process"/>
    <property type="evidence" value="ECO:0007669"/>
    <property type="project" value="InterPro"/>
</dbReference>
<evidence type="ECO:0000256" key="11">
    <source>
        <dbReference type="ARBA" id="ARBA00023136"/>
    </source>
</evidence>
<feature type="transmembrane region" description="Helical" evidence="12">
    <location>
        <begin position="236"/>
        <end position="261"/>
    </location>
</feature>
<evidence type="ECO:0000259" key="13">
    <source>
        <dbReference type="Pfam" id="PF00487"/>
    </source>
</evidence>
<evidence type="ECO:0000313" key="15">
    <source>
        <dbReference type="Proteomes" id="UP000557193"/>
    </source>
</evidence>
<feature type="transmembrane region" description="Helical" evidence="12">
    <location>
        <begin position="114"/>
        <end position="134"/>
    </location>
</feature>
<keyword evidence="6" id="KW-0479">Metal-binding</keyword>
<gene>
    <name evidence="14" type="ORF">HNP49_002347</name>
</gene>
<comment type="subcellular location">
    <subcellularLocation>
        <location evidence="1">Cell inner membrane</location>
        <topology evidence="1">Multi-pass membrane protein</topology>
    </subcellularLocation>
</comment>
<evidence type="ECO:0000256" key="4">
    <source>
        <dbReference type="ARBA" id="ARBA00022519"/>
    </source>
</evidence>
<dbReference type="RefSeq" id="WP_184683471.1">
    <property type="nucleotide sequence ID" value="NZ_JACHLL010000004.1"/>
</dbReference>
<evidence type="ECO:0000256" key="12">
    <source>
        <dbReference type="SAM" id="Phobius"/>
    </source>
</evidence>
<evidence type="ECO:0000256" key="5">
    <source>
        <dbReference type="ARBA" id="ARBA00022692"/>
    </source>
</evidence>
<feature type="domain" description="Fatty acid desaturase" evidence="13">
    <location>
        <begin position="119"/>
        <end position="322"/>
    </location>
</feature>
<keyword evidence="5 12" id="KW-0812">Transmembrane</keyword>
<evidence type="ECO:0000313" key="14">
    <source>
        <dbReference type="EMBL" id="MBB6342165.1"/>
    </source>
</evidence>
<proteinExistence type="inferred from homology"/>
<dbReference type="CDD" id="cd03512">
    <property type="entry name" value="Alkane-hydroxylase"/>
    <property type="match status" value="1"/>
</dbReference>
<evidence type="ECO:0000256" key="9">
    <source>
        <dbReference type="ARBA" id="ARBA00023004"/>
    </source>
</evidence>
<comment type="caution">
    <text evidence="14">The sequence shown here is derived from an EMBL/GenBank/DDBJ whole genome shotgun (WGS) entry which is preliminary data.</text>
</comment>
<dbReference type="EC" id="1.14.15.3" evidence="14"/>
<evidence type="ECO:0000256" key="10">
    <source>
        <dbReference type="ARBA" id="ARBA00023033"/>
    </source>
</evidence>
<evidence type="ECO:0000256" key="1">
    <source>
        <dbReference type="ARBA" id="ARBA00004429"/>
    </source>
</evidence>
<dbReference type="EMBL" id="JACHLL010000004">
    <property type="protein sequence ID" value="MBB6342165.1"/>
    <property type="molecule type" value="Genomic_DNA"/>
</dbReference>
<keyword evidence="9" id="KW-0408">Iron</keyword>
<dbReference type="PANTHER" id="PTHR38674">
    <property type="entry name" value="ALKANE 1-MONOOXYGENASE 1"/>
    <property type="match status" value="1"/>
</dbReference>
<keyword evidence="7 12" id="KW-1133">Transmembrane helix</keyword>
<dbReference type="GO" id="GO:0005886">
    <property type="term" value="C:plasma membrane"/>
    <property type="evidence" value="ECO:0007669"/>
    <property type="project" value="UniProtKB-SubCell"/>
</dbReference>
<feature type="transmembrane region" description="Helical" evidence="12">
    <location>
        <begin position="12"/>
        <end position="43"/>
    </location>
</feature>
<dbReference type="GO" id="GO:0004497">
    <property type="term" value="F:monooxygenase activity"/>
    <property type="evidence" value="ECO:0007669"/>
    <property type="project" value="UniProtKB-KW"/>
</dbReference>
<dbReference type="InterPro" id="IPR033885">
    <property type="entry name" value="AlkB/XylM"/>
</dbReference>
<dbReference type="GO" id="GO:0046872">
    <property type="term" value="F:metal ion binding"/>
    <property type="evidence" value="ECO:0007669"/>
    <property type="project" value="UniProtKB-KW"/>
</dbReference>
<dbReference type="PANTHER" id="PTHR38674:SF1">
    <property type="entry name" value="ALKANE 1-MONOOXYGENASE 1"/>
    <property type="match status" value="1"/>
</dbReference>
<dbReference type="Pfam" id="PF00487">
    <property type="entry name" value="FA_desaturase"/>
    <property type="match status" value="1"/>
</dbReference>
<evidence type="ECO:0000256" key="6">
    <source>
        <dbReference type="ARBA" id="ARBA00022723"/>
    </source>
</evidence>
<dbReference type="AlphaFoldDB" id="A0A7X0BUN6"/>
<keyword evidence="15" id="KW-1185">Reference proteome</keyword>
<accession>A0A7X0BUN6</accession>
<name>A0A7X0BUN6_9PSED</name>
<dbReference type="InterPro" id="IPR005804">
    <property type="entry name" value="FA_desaturase_dom"/>
</dbReference>
<reference evidence="14 15" key="1">
    <citation type="submission" date="2020-08" db="EMBL/GenBank/DDBJ databases">
        <title>Functional genomics of gut bacteria from endangered species of beetles.</title>
        <authorList>
            <person name="Carlos-Shanley C."/>
        </authorList>
    </citation>
    <scope>NUCLEOTIDE SEQUENCE [LARGE SCALE GENOMIC DNA]</scope>
    <source>
        <strain evidence="14 15">S00202</strain>
    </source>
</reference>
<protein>
    <submittedName>
        <fullName evidence="14">Alkane 1-monooxygenase</fullName>
        <ecNumber evidence="14">1.14.15.3</ecNumber>
    </submittedName>
</protein>
<evidence type="ECO:0000256" key="3">
    <source>
        <dbReference type="ARBA" id="ARBA00022475"/>
    </source>
</evidence>
<feature type="transmembrane region" description="Helical" evidence="12">
    <location>
        <begin position="327"/>
        <end position="347"/>
    </location>
</feature>
<keyword evidence="4" id="KW-0997">Cell inner membrane</keyword>
<evidence type="ECO:0000256" key="2">
    <source>
        <dbReference type="ARBA" id="ARBA00010823"/>
    </source>
</evidence>
<sequence>MSLLHYLKYFLFHGVGLIAAVAILAGGAWITFGLIAVLVIYLVGDAICGDDTSTPQFKHPGILTVQLWLALPLLAFIVFSALWSFSNGDFLGFGAALTQLTGYDLVAARDATFAGHYVSTVLITGLMIGMVGTIPAHELTHRTWDPISMLVGRWLLAFSFDTIFAIEHVYGHHRYVSTTEDPATAPRGRNVYFHILASTLKGNVSAWKIEQKRLKRKGHSLFGWHNAVLRGHLMSVLLVVAAYVIGGWQTALFFTACALWGKALLEIVNYMEHYGMVRNPATPVQPRHSWNTNKRISSWTMFNLTRHSHHHAQGEVPYQDLKPFPDAPMMVGGYLTTIIVALIPPLWHKLMTPKVLDWDQRYATDEERLLAIQANARSGIRALQQANVRRQPGTAQVARA</sequence>
<keyword evidence="10 14" id="KW-0503">Monooxygenase</keyword>
<keyword evidence="3" id="KW-1003">Cell membrane</keyword>
<evidence type="ECO:0000256" key="7">
    <source>
        <dbReference type="ARBA" id="ARBA00022989"/>
    </source>
</evidence>
<evidence type="ECO:0000256" key="8">
    <source>
        <dbReference type="ARBA" id="ARBA00023002"/>
    </source>
</evidence>
<feature type="transmembrane region" description="Helical" evidence="12">
    <location>
        <begin position="63"/>
        <end position="83"/>
    </location>
</feature>
<organism evidence="14 15">
    <name type="scientific">Pseudomonas fluvialis</name>
    <dbReference type="NCBI Taxonomy" id="1793966"/>
    <lineage>
        <taxon>Bacteria</taxon>
        <taxon>Pseudomonadati</taxon>
        <taxon>Pseudomonadota</taxon>
        <taxon>Gammaproteobacteria</taxon>
        <taxon>Pseudomonadales</taxon>
        <taxon>Pseudomonadaceae</taxon>
        <taxon>Pseudomonas</taxon>
    </lineage>
</organism>
<keyword evidence="11 12" id="KW-0472">Membrane</keyword>
<dbReference type="Proteomes" id="UP000557193">
    <property type="component" value="Unassembled WGS sequence"/>
</dbReference>
<keyword evidence="8 14" id="KW-0560">Oxidoreductase</keyword>